<dbReference type="RefSeq" id="WP_136433349.1">
    <property type="nucleotide sequence ID" value="NZ_SSTJ01000003.1"/>
</dbReference>
<evidence type="ECO:0000313" key="10">
    <source>
        <dbReference type="Proteomes" id="UP000308978"/>
    </source>
</evidence>
<feature type="domain" description="4Fe-4S ferredoxin-type" evidence="8">
    <location>
        <begin position="4"/>
        <end position="34"/>
    </location>
</feature>
<sequence>MAQKAMLFDSSRCTGCQACAAACGAARRASLPDAETTAPQGDSYQRVADLDGNAVLAITFSERTVDPHGLVWDIGRKSCVHCASAPCVEVCPTEALVRDEETGLVLANDGRCVSCHMCALACPADVLRHGSEKGSIVKCDGCVDRVRADAPPTCVQACPLDALAWGEREEIVLKANERVTQLQERGFERACVLGIDEQGGHGVIQVLKYGAGDGARGLLASTGETPWVEGVKMAGPVSVGVLGAMAVGAVAALAVETRREQRAHATAKGVPIATVPGMVPVGDDFLAAAEAGWMEAADIPAGAVGDPVGDDAYLDGDFTDEDVARETAARKEREAAEREAERAAETLPRIVAATPAAAAAATAAERHLYPVAFDDDPYGDAGAPSEVDELGDTGEIPIVDELGDTGELYDVDDFRRLLAADIVAHHLAKESAAAGEGSSGLAAELEPDTADTDEGVDAGEGTDEVADADGGTDEGADEDVNEGTDAVECADADESDKASEE</sequence>
<organism evidence="9 10">
    <name type="scientific">Adlercreutzia caecimuris</name>
    <dbReference type="NCBI Taxonomy" id="671266"/>
    <lineage>
        <taxon>Bacteria</taxon>
        <taxon>Bacillati</taxon>
        <taxon>Actinomycetota</taxon>
        <taxon>Coriobacteriia</taxon>
        <taxon>Eggerthellales</taxon>
        <taxon>Eggerthellaceae</taxon>
        <taxon>Adlercreutzia</taxon>
    </lineage>
</organism>
<keyword evidence="6" id="KW-0411">Iron-sulfur</keyword>
<feature type="domain" description="4Fe-4S ferredoxin-type" evidence="8">
    <location>
        <begin position="68"/>
        <end position="101"/>
    </location>
</feature>
<comment type="subcellular location">
    <subcellularLocation>
        <location evidence="1">Cell envelope</location>
    </subcellularLocation>
</comment>
<evidence type="ECO:0000256" key="4">
    <source>
        <dbReference type="ARBA" id="ARBA00022737"/>
    </source>
</evidence>
<evidence type="ECO:0000256" key="1">
    <source>
        <dbReference type="ARBA" id="ARBA00004196"/>
    </source>
</evidence>
<dbReference type="GO" id="GO:0030313">
    <property type="term" value="C:cell envelope"/>
    <property type="evidence" value="ECO:0007669"/>
    <property type="project" value="UniProtKB-SubCell"/>
</dbReference>
<dbReference type="InterPro" id="IPR017896">
    <property type="entry name" value="4Fe4S_Fe-S-bd"/>
</dbReference>
<protein>
    <submittedName>
        <fullName evidence="9">4Fe-4S dicluster domain-containing protein</fullName>
    </submittedName>
</protein>
<dbReference type="PROSITE" id="PS51379">
    <property type="entry name" value="4FE4S_FER_2"/>
    <property type="match status" value="3"/>
</dbReference>
<reference evidence="9 10" key="1">
    <citation type="submission" date="2019-04" db="EMBL/GenBank/DDBJ databases">
        <title>Microbes associate with the intestines of laboratory mice.</title>
        <authorList>
            <person name="Navarre W."/>
            <person name="Wong E."/>
            <person name="Huang K.C."/>
            <person name="Tropini C."/>
            <person name="Ng K."/>
            <person name="Yu B."/>
        </authorList>
    </citation>
    <scope>NUCLEOTIDE SEQUENCE [LARGE SCALE GENOMIC DNA]</scope>
    <source>
        <strain evidence="9 10">NM80_B27</strain>
    </source>
</reference>
<dbReference type="Proteomes" id="UP000308978">
    <property type="component" value="Unassembled WGS sequence"/>
</dbReference>
<evidence type="ECO:0000313" key="9">
    <source>
        <dbReference type="EMBL" id="THG37916.1"/>
    </source>
</evidence>
<gene>
    <name evidence="9" type="ORF">E5986_03370</name>
</gene>
<dbReference type="PANTHER" id="PTHR43545:SF1">
    <property type="entry name" value="HYDROGENASE-2 OPERON PROTEIN HYBA"/>
    <property type="match status" value="1"/>
</dbReference>
<dbReference type="InterPro" id="IPR017900">
    <property type="entry name" value="4Fe4S_Fe_S_CS"/>
</dbReference>
<evidence type="ECO:0000256" key="7">
    <source>
        <dbReference type="SAM" id="MobiDB-lite"/>
    </source>
</evidence>
<dbReference type="Pfam" id="PF13247">
    <property type="entry name" value="Fer4_11"/>
    <property type="match status" value="1"/>
</dbReference>
<keyword evidence="3" id="KW-0479">Metal-binding</keyword>
<proteinExistence type="predicted"/>
<keyword evidence="2" id="KW-0004">4Fe-4S</keyword>
<accession>A0A4S4G6M6</accession>
<evidence type="ECO:0000256" key="2">
    <source>
        <dbReference type="ARBA" id="ARBA00022485"/>
    </source>
</evidence>
<dbReference type="SUPFAM" id="SSF54862">
    <property type="entry name" value="4Fe-4S ferredoxins"/>
    <property type="match status" value="1"/>
</dbReference>
<evidence type="ECO:0000256" key="6">
    <source>
        <dbReference type="ARBA" id="ARBA00023014"/>
    </source>
</evidence>
<feature type="compositionally biased region" description="Acidic residues" evidence="7">
    <location>
        <begin position="445"/>
        <end position="482"/>
    </location>
</feature>
<keyword evidence="4" id="KW-0677">Repeat</keyword>
<dbReference type="Gene3D" id="3.30.70.20">
    <property type="match status" value="2"/>
</dbReference>
<keyword evidence="5" id="KW-0408">Iron</keyword>
<dbReference type="GO" id="GO:0051539">
    <property type="term" value="F:4 iron, 4 sulfur cluster binding"/>
    <property type="evidence" value="ECO:0007669"/>
    <property type="project" value="UniProtKB-KW"/>
</dbReference>
<name>A0A4S4G6M6_9ACTN</name>
<evidence type="ECO:0000259" key="8">
    <source>
        <dbReference type="PROSITE" id="PS51379"/>
    </source>
</evidence>
<dbReference type="InterPro" id="IPR051555">
    <property type="entry name" value="FDH_Electron_Transfer_Unit"/>
</dbReference>
<dbReference type="EMBL" id="SSTJ01000003">
    <property type="protein sequence ID" value="THG37916.1"/>
    <property type="molecule type" value="Genomic_DNA"/>
</dbReference>
<dbReference type="GO" id="GO:0046872">
    <property type="term" value="F:metal ion binding"/>
    <property type="evidence" value="ECO:0007669"/>
    <property type="project" value="UniProtKB-KW"/>
</dbReference>
<evidence type="ECO:0000256" key="3">
    <source>
        <dbReference type="ARBA" id="ARBA00022723"/>
    </source>
</evidence>
<comment type="caution">
    <text evidence="9">The sequence shown here is derived from an EMBL/GenBank/DDBJ whole genome shotgun (WGS) entry which is preliminary data.</text>
</comment>
<feature type="domain" description="4Fe-4S ferredoxin-type" evidence="8">
    <location>
        <begin position="103"/>
        <end position="132"/>
    </location>
</feature>
<dbReference type="PROSITE" id="PS00198">
    <property type="entry name" value="4FE4S_FER_1"/>
    <property type="match status" value="2"/>
</dbReference>
<feature type="region of interest" description="Disordered" evidence="7">
    <location>
        <begin position="430"/>
        <end position="501"/>
    </location>
</feature>
<dbReference type="PANTHER" id="PTHR43545">
    <property type="entry name" value="FORMATE DEHYDROGENASE, NITRATE-INDUCIBLE, IRON-SULFUR SUBUNIT"/>
    <property type="match status" value="1"/>
</dbReference>
<evidence type="ECO:0000256" key="5">
    <source>
        <dbReference type="ARBA" id="ARBA00023004"/>
    </source>
</evidence>
<feature type="compositionally biased region" description="Low complexity" evidence="7">
    <location>
        <begin position="430"/>
        <end position="444"/>
    </location>
</feature>
<dbReference type="AlphaFoldDB" id="A0A4S4G6M6"/>